<comment type="subcellular location">
    <subcellularLocation>
        <location evidence="10">Cell outer membrane</location>
        <topology evidence="10">Multi-pass membrane protein</topology>
    </subcellularLocation>
</comment>
<dbReference type="Pfam" id="PF02530">
    <property type="entry name" value="Porin_2"/>
    <property type="match status" value="1"/>
</dbReference>
<evidence type="ECO:0000256" key="6">
    <source>
        <dbReference type="ARBA" id="ARBA00023065"/>
    </source>
</evidence>
<keyword evidence="4 10" id="KW-0812">Transmembrane</keyword>
<proteinExistence type="inferred from homology"/>
<keyword evidence="2 10" id="KW-0813">Transport</keyword>
<dbReference type="RefSeq" id="WP_304374321.1">
    <property type="nucleotide sequence ID" value="NZ_JAUOZU010000001.1"/>
</dbReference>
<name>A0ABT8YGM2_9HYPH</name>
<feature type="signal peptide" evidence="10">
    <location>
        <begin position="1"/>
        <end position="22"/>
    </location>
</feature>
<keyword evidence="3 10" id="KW-1134">Transmembrane beta strand</keyword>
<dbReference type="InterPro" id="IPR003684">
    <property type="entry name" value="Porin_alphabac"/>
</dbReference>
<evidence type="ECO:0000313" key="12">
    <source>
        <dbReference type="Proteomes" id="UP001174932"/>
    </source>
</evidence>
<gene>
    <name evidence="11" type="ORF">Q4481_00860</name>
</gene>
<keyword evidence="5 10" id="KW-0732">Signal</keyword>
<dbReference type="Proteomes" id="UP001174932">
    <property type="component" value="Unassembled WGS sequence"/>
</dbReference>
<reference evidence="11" key="2">
    <citation type="submission" date="2023-07" db="EMBL/GenBank/DDBJ databases">
        <authorList>
            <person name="Shen H."/>
        </authorList>
    </citation>
    <scope>NUCLEOTIDE SEQUENCE</scope>
    <source>
        <strain evidence="11">TNR-22</strain>
    </source>
</reference>
<comment type="caution">
    <text evidence="11">The sequence shown here is derived from an EMBL/GenBank/DDBJ whole genome shotgun (WGS) entry which is preliminary data.</text>
</comment>
<reference evidence="11" key="1">
    <citation type="journal article" date="2015" name="Int. J. Syst. Evol. Microbiol.">
        <title>Rhizobium alvei sp. nov., isolated from a freshwater river.</title>
        <authorList>
            <person name="Sheu S.Y."/>
            <person name="Huang H.W."/>
            <person name="Young C.C."/>
            <person name="Chen W.M."/>
        </authorList>
    </citation>
    <scope>NUCLEOTIDE SEQUENCE</scope>
    <source>
        <strain evidence="11">TNR-22</strain>
    </source>
</reference>
<comment type="similarity">
    <text evidence="1 10">Belongs to the alphaproteobacteria porin family.</text>
</comment>
<evidence type="ECO:0000256" key="4">
    <source>
        <dbReference type="ARBA" id="ARBA00022692"/>
    </source>
</evidence>
<evidence type="ECO:0000313" key="11">
    <source>
        <dbReference type="EMBL" id="MDO6962483.1"/>
    </source>
</evidence>
<keyword evidence="12" id="KW-1185">Reference proteome</keyword>
<evidence type="ECO:0000256" key="9">
    <source>
        <dbReference type="ARBA" id="ARBA00023237"/>
    </source>
</evidence>
<evidence type="ECO:0000256" key="5">
    <source>
        <dbReference type="ARBA" id="ARBA00022729"/>
    </source>
</evidence>
<keyword evidence="6 10" id="KW-0406">Ion transport</keyword>
<feature type="chain" id="PRO_5044977202" description="Porin" evidence="10">
    <location>
        <begin position="23"/>
        <end position="87"/>
    </location>
</feature>
<evidence type="ECO:0000256" key="3">
    <source>
        <dbReference type="ARBA" id="ARBA00022452"/>
    </source>
</evidence>
<keyword evidence="7 10" id="KW-0626">Porin</keyword>
<organism evidence="11 12">
    <name type="scientific">Rhizobium alvei</name>
    <dbReference type="NCBI Taxonomy" id="1132659"/>
    <lineage>
        <taxon>Bacteria</taxon>
        <taxon>Pseudomonadati</taxon>
        <taxon>Pseudomonadota</taxon>
        <taxon>Alphaproteobacteria</taxon>
        <taxon>Hyphomicrobiales</taxon>
        <taxon>Rhizobiaceae</taxon>
        <taxon>Rhizobium/Agrobacterium group</taxon>
        <taxon>Rhizobium</taxon>
    </lineage>
</organism>
<protein>
    <recommendedName>
        <fullName evidence="10">Porin</fullName>
    </recommendedName>
</protein>
<comment type="domain">
    <text evidence="10">Consists of 16-stranded beta-barrel sheets, with large surface-exposed loops, that form a transmembrane pore at the center of each barrel. The pore is partially ocluded by a peptide loop that folds into the pore lumen.</text>
</comment>
<evidence type="ECO:0000256" key="1">
    <source>
        <dbReference type="ARBA" id="ARBA00009521"/>
    </source>
</evidence>
<sequence length="87" mass="9295">MSRTRLLPLCLIALGFAAPLRAENAVVPDAYDQAPAVNVCETYGTGFTQVPGTSSCVRVGGELRYEKSIGANRPAKGSSLEFEFRSN</sequence>
<evidence type="ECO:0000256" key="8">
    <source>
        <dbReference type="ARBA" id="ARBA00023136"/>
    </source>
</evidence>
<dbReference type="EMBL" id="JAUOZU010000001">
    <property type="protein sequence ID" value="MDO6962483.1"/>
    <property type="molecule type" value="Genomic_DNA"/>
</dbReference>
<evidence type="ECO:0000256" key="10">
    <source>
        <dbReference type="RuleBase" id="RU364005"/>
    </source>
</evidence>
<evidence type="ECO:0000256" key="7">
    <source>
        <dbReference type="ARBA" id="ARBA00023114"/>
    </source>
</evidence>
<keyword evidence="8 10" id="KW-0472">Membrane</keyword>
<evidence type="ECO:0000256" key="2">
    <source>
        <dbReference type="ARBA" id="ARBA00022448"/>
    </source>
</evidence>
<keyword evidence="9 10" id="KW-0998">Cell outer membrane</keyword>
<comment type="function">
    <text evidence="10">Forms passive diffusion pores that allow small molecular weight hydrophilic materials across the outer membrane.</text>
</comment>
<accession>A0ABT8YGM2</accession>